<accession>A0A7C2P3E5</accession>
<sequence>MKKIGWFFFITTVGLAGYFLYFYRFKYVPEINRLQVLIEENRVLRDSLLKVLPVSKIEVRRTEKSFNLPYEVKYKIEDFFVKNSQSLTDNAKRRLEEISRSILAIPYDTVEVILFPGGQLQINRALTIKKELISQGLAEEKVFARVTRSGEKGIIIIKVK</sequence>
<feature type="transmembrane region" description="Helical" evidence="1">
    <location>
        <begin position="6"/>
        <end position="23"/>
    </location>
</feature>
<dbReference type="AlphaFoldDB" id="A0A7C2P3E5"/>
<organism evidence="2">
    <name type="scientific">candidate division WOR-3 bacterium</name>
    <dbReference type="NCBI Taxonomy" id="2052148"/>
    <lineage>
        <taxon>Bacteria</taxon>
        <taxon>Bacteria division WOR-3</taxon>
    </lineage>
</organism>
<reference evidence="2" key="1">
    <citation type="journal article" date="2020" name="mSystems">
        <title>Genome- and Community-Level Interaction Insights into Carbon Utilization and Element Cycling Functions of Hydrothermarchaeota in Hydrothermal Sediment.</title>
        <authorList>
            <person name="Zhou Z."/>
            <person name="Liu Y."/>
            <person name="Xu W."/>
            <person name="Pan J."/>
            <person name="Luo Z.H."/>
            <person name="Li M."/>
        </authorList>
    </citation>
    <scope>NUCLEOTIDE SEQUENCE [LARGE SCALE GENOMIC DNA]</scope>
    <source>
        <strain evidence="2">SpSt-34</strain>
    </source>
</reference>
<evidence type="ECO:0000313" key="2">
    <source>
        <dbReference type="EMBL" id="HEN27956.1"/>
    </source>
</evidence>
<keyword evidence="1" id="KW-1133">Transmembrane helix</keyword>
<proteinExistence type="predicted"/>
<keyword evidence="1" id="KW-0472">Membrane</keyword>
<name>A0A7C2P3E5_UNCW3</name>
<dbReference type="EMBL" id="DSOL01000138">
    <property type="protein sequence ID" value="HEN27956.1"/>
    <property type="molecule type" value="Genomic_DNA"/>
</dbReference>
<gene>
    <name evidence="2" type="ORF">ENQ77_04740</name>
</gene>
<keyword evidence="1" id="KW-0812">Transmembrane</keyword>
<evidence type="ECO:0000256" key="1">
    <source>
        <dbReference type="SAM" id="Phobius"/>
    </source>
</evidence>
<comment type="caution">
    <text evidence="2">The sequence shown here is derived from an EMBL/GenBank/DDBJ whole genome shotgun (WGS) entry which is preliminary data.</text>
</comment>
<protein>
    <submittedName>
        <fullName evidence="2">Uncharacterized protein</fullName>
    </submittedName>
</protein>